<accession>A0ABP0QB38</accession>
<name>A0ABP0QB38_9DINO</name>
<protein>
    <submittedName>
        <fullName evidence="1">Uncharacterized protein</fullName>
    </submittedName>
</protein>
<dbReference type="Proteomes" id="UP001642484">
    <property type="component" value="Unassembled WGS sequence"/>
</dbReference>
<keyword evidence="2" id="KW-1185">Reference proteome</keyword>
<dbReference type="EMBL" id="CAXAMN010024273">
    <property type="protein sequence ID" value="CAK9085233.1"/>
    <property type="molecule type" value="Genomic_DNA"/>
</dbReference>
<proteinExistence type="predicted"/>
<reference evidence="1 2" key="1">
    <citation type="submission" date="2024-02" db="EMBL/GenBank/DDBJ databases">
        <authorList>
            <person name="Chen Y."/>
            <person name="Shah S."/>
            <person name="Dougan E. K."/>
            <person name="Thang M."/>
            <person name="Chan C."/>
        </authorList>
    </citation>
    <scope>NUCLEOTIDE SEQUENCE [LARGE SCALE GENOMIC DNA]</scope>
</reference>
<evidence type="ECO:0000313" key="1">
    <source>
        <dbReference type="EMBL" id="CAK9085233.1"/>
    </source>
</evidence>
<comment type="caution">
    <text evidence="1">The sequence shown here is derived from an EMBL/GenBank/DDBJ whole genome shotgun (WGS) entry which is preliminary data.</text>
</comment>
<sequence length="588" mass="64255">MGSGASTPPAATCSLAFQQLMAQYQLHGPDPQLLPAVRSAMRALHVRPADRSYRREFTENYVRLLGQEVNYRPEILTAALQHDPDLWVNGHLHHISPWTLQMGEMLSRCFLQLCQLLAQAAPRGTPPPTARAALDLPAAAQVLRAISLFESHWVLYEEAYIKDLIRIETLARRPLERAVALELQLSKLERRENWETQKETRQRLKAPVVLPLDSASLQPPNRRAAVSTESGSVQLSLPRHPRVVRNVSSDLSVFDLSECPRSRQQTLSGEAPLVMPAAASASAPPVSTDSAVEASAAPSTVALYDLAVSATSKHGMRRAFLHDLLVRVGELNACANARGKGRSDFSMEVLEVAAKLYLSQDGREASSAERVKKALARMVLEGFLALRHFFADISSQMLWIDPQLSHNEDLQQVLIAWEEAWELGSTFLAAPQLCHALCGVAAQMAAIAAGPAAPSIDFAQLLEDQSPELFMILPRLVLLWGLRDATLLPLAASLLPELQALGEKSGEAEAADGGRTGPAQLLAFHAAVQTAPELLAAVLRGPNSVEGQSEDIEAFLRALEATSLQLQRREPQKWNRCSSVLLRCMAFA</sequence>
<organism evidence="1 2">
    <name type="scientific">Durusdinium trenchii</name>
    <dbReference type="NCBI Taxonomy" id="1381693"/>
    <lineage>
        <taxon>Eukaryota</taxon>
        <taxon>Sar</taxon>
        <taxon>Alveolata</taxon>
        <taxon>Dinophyceae</taxon>
        <taxon>Suessiales</taxon>
        <taxon>Symbiodiniaceae</taxon>
        <taxon>Durusdinium</taxon>
    </lineage>
</organism>
<gene>
    <name evidence="1" type="ORF">CCMP2556_LOCUS41396</name>
</gene>
<evidence type="ECO:0000313" key="2">
    <source>
        <dbReference type="Proteomes" id="UP001642484"/>
    </source>
</evidence>